<evidence type="ECO:0000313" key="2">
    <source>
        <dbReference type="Proteomes" id="UP000243459"/>
    </source>
</evidence>
<dbReference type="AlphaFoldDB" id="A0A5P1E413"/>
<dbReference type="Gene3D" id="3.90.1150.10">
    <property type="entry name" value="Aspartate Aminotransferase, domain 1"/>
    <property type="match status" value="1"/>
</dbReference>
<dbReference type="InterPro" id="IPR015422">
    <property type="entry name" value="PyrdxlP-dep_Trfase_small"/>
</dbReference>
<proteinExistence type="predicted"/>
<accession>A0A5P1E413</accession>
<dbReference type="OrthoDB" id="10264306at2759"/>
<sequence length="600" mass="68301">MSKAWKGASAGCINSCSSIPSTEPMVPKSRHATVNSTSLLSEIHLTNHKSLPPLIHAFSDFIANNPQYTSTELADHIRDHDYYHLSKHVCFDYNGFGLFSRAQLSSKARFSHSQSSFFNITYKSVTLKSQLWYGNQETTLESAINRRVMDFLKISDEEYTMVCTANKTSSFRILAESYPFQSNKKLLTVYDHESEAVRTMVEIAKRRGARDASAEFCWPSMKIHSGKLKQIVSTRNQKGGLFVFSPQSQMTGTKYAYQWMSLAQKNGWHVVLDACSLGPKDMNTLGLSLIKPDFIVCSFFKIFGEDPSGFSGLLIKRSSRAILEKTTANRSIGIISIIPQKRLSTLALRPDNFVTNMETQPSNTYVKSLFSYPRPAQSSQILKLKDKVIESYDVMNDEKEAFGEPSSRIMCSQKSETNDVIECRYLDHADSVGLHLISRRVSCLTDWLVNALLKLKHPLTGNGEPLVRIYGSQQKFTRGPALAINLFDWKGQKIEPRLVQKLADRSNISISCGLLRNICFLDRYEEDKSVIWGKRLHKPTTNEQERTDLGITVVNVTLNFLNNFEDTYRLWSFIAKFLDADFIEKERWRYIALNQTMIEF</sequence>
<keyword evidence="2" id="KW-1185">Reference proteome</keyword>
<dbReference type="EMBL" id="CM007390">
    <property type="protein sequence ID" value="ONK56723.1"/>
    <property type="molecule type" value="Genomic_DNA"/>
</dbReference>
<organism evidence="1 2">
    <name type="scientific">Asparagus officinalis</name>
    <name type="common">Garden asparagus</name>
    <dbReference type="NCBI Taxonomy" id="4686"/>
    <lineage>
        <taxon>Eukaryota</taxon>
        <taxon>Viridiplantae</taxon>
        <taxon>Streptophyta</taxon>
        <taxon>Embryophyta</taxon>
        <taxon>Tracheophyta</taxon>
        <taxon>Spermatophyta</taxon>
        <taxon>Magnoliopsida</taxon>
        <taxon>Liliopsida</taxon>
        <taxon>Asparagales</taxon>
        <taxon>Asparagaceae</taxon>
        <taxon>Asparagoideae</taxon>
        <taxon>Asparagus</taxon>
    </lineage>
</organism>
<reference evidence="2" key="1">
    <citation type="journal article" date="2017" name="Nat. Commun.">
        <title>The asparagus genome sheds light on the origin and evolution of a young Y chromosome.</title>
        <authorList>
            <person name="Harkess A."/>
            <person name="Zhou J."/>
            <person name="Xu C."/>
            <person name="Bowers J.E."/>
            <person name="Van der Hulst R."/>
            <person name="Ayyampalayam S."/>
            <person name="Mercati F."/>
            <person name="Riccardi P."/>
            <person name="McKain M.R."/>
            <person name="Kakrana A."/>
            <person name="Tang H."/>
            <person name="Ray J."/>
            <person name="Groenendijk J."/>
            <person name="Arikit S."/>
            <person name="Mathioni S.M."/>
            <person name="Nakano M."/>
            <person name="Shan H."/>
            <person name="Telgmann-Rauber A."/>
            <person name="Kanno A."/>
            <person name="Yue Z."/>
            <person name="Chen H."/>
            <person name="Li W."/>
            <person name="Chen Y."/>
            <person name="Xu X."/>
            <person name="Zhang Y."/>
            <person name="Luo S."/>
            <person name="Chen H."/>
            <person name="Gao J."/>
            <person name="Mao Z."/>
            <person name="Pires J.C."/>
            <person name="Luo M."/>
            <person name="Kudrna D."/>
            <person name="Wing R.A."/>
            <person name="Meyers B.C."/>
            <person name="Yi K."/>
            <person name="Kong H."/>
            <person name="Lavrijsen P."/>
            <person name="Sunseri F."/>
            <person name="Falavigna A."/>
            <person name="Ye Y."/>
            <person name="Leebens-Mack J.H."/>
            <person name="Chen G."/>
        </authorList>
    </citation>
    <scope>NUCLEOTIDE SEQUENCE [LARGE SCALE GENOMIC DNA]</scope>
    <source>
        <strain evidence="2">cv. DH0086</strain>
    </source>
</reference>
<gene>
    <name evidence="1" type="ORF">A4U43_C10F12090</name>
</gene>
<dbReference type="InterPro" id="IPR015424">
    <property type="entry name" value="PyrdxlP-dep_Trfase"/>
</dbReference>
<name>A0A5P1E413_ASPOF</name>
<dbReference type="InterPro" id="IPR015421">
    <property type="entry name" value="PyrdxlP-dep_Trfase_major"/>
</dbReference>
<evidence type="ECO:0000313" key="1">
    <source>
        <dbReference type="EMBL" id="ONK56723.1"/>
    </source>
</evidence>
<dbReference type="Gramene" id="ONK56723">
    <property type="protein sequence ID" value="ONK56723"/>
    <property type="gene ID" value="A4U43_C10F12090"/>
</dbReference>
<protein>
    <recommendedName>
        <fullName evidence="3">Aminotransferase class V domain-containing protein</fullName>
    </recommendedName>
</protein>
<dbReference type="Gene3D" id="3.40.640.10">
    <property type="entry name" value="Type I PLP-dependent aspartate aminotransferase-like (Major domain)"/>
    <property type="match status" value="1"/>
</dbReference>
<dbReference type="SUPFAM" id="SSF53383">
    <property type="entry name" value="PLP-dependent transferases"/>
    <property type="match status" value="1"/>
</dbReference>
<dbReference type="PANTHER" id="PTHR14237:SF88">
    <property type="entry name" value="PYRIDOXAL PHOSPHATE (PLP)-DEPENDENT TRANSFERASES SUPERFAMILY PROTEIN"/>
    <property type="match status" value="1"/>
</dbReference>
<dbReference type="OMA" id="FSWPNLK"/>
<evidence type="ECO:0008006" key="3">
    <source>
        <dbReference type="Google" id="ProtNLM"/>
    </source>
</evidence>
<dbReference type="PANTHER" id="PTHR14237">
    <property type="entry name" value="MOLYBDOPTERIN COFACTOR SULFURASE MOSC"/>
    <property type="match status" value="1"/>
</dbReference>
<dbReference type="Proteomes" id="UP000243459">
    <property type="component" value="Chromosome 10"/>
</dbReference>